<dbReference type="Gene3D" id="3.30.450.20">
    <property type="entry name" value="PAS domain"/>
    <property type="match status" value="1"/>
</dbReference>
<keyword evidence="8" id="KW-1133">Transmembrane helix</keyword>
<comment type="caution">
    <text evidence="11">The sequence shown here is derived from an EMBL/GenBank/DDBJ whole genome shotgun (WGS) entry which is preliminary data.</text>
</comment>
<keyword evidence="3 8" id="KW-0472">Membrane</keyword>
<feature type="domain" description="Methyl-accepting transducer" evidence="9">
    <location>
        <begin position="411"/>
        <end position="661"/>
    </location>
</feature>
<evidence type="ECO:0000256" key="3">
    <source>
        <dbReference type="ARBA" id="ARBA00023136"/>
    </source>
</evidence>
<dbReference type="Proteomes" id="UP001596105">
    <property type="component" value="Unassembled WGS sequence"/>
</dbReference>
<evidence type="ECO:0000313" key="12">
    <source>
        <dbReference type="Proteomes" id="UP001596105"/>
    </source>
</evidence>
<dbReference type="PROSITE" id="PS50111">
    <property type="entry name" value="CHEMOTAXIS_TRANSDUC_2"/>
    <property type="match status" value="1"/>
</dbReference>
<dbReference type="InterPro" id="IPR004089">
    <property type="entry name" value="MCPsignal_dom"/>
</dbReference>
<protein>
    <submittedName>
        <fullName evidence="11">Methyl-accepting chemotaxis protein</fullName>
    </submittedName>
</protein>
<dbReference type="InterPro" id="IPR003660">
    <property type="entry name" value="HAMP_dom"/>
</dbReference>
<comment type="similarity">
    <text evidence="5">Belongs to the methyl-accepting chemotaxis (MCP) protein family.</text>
</comment>
<keyword evidence="8" id="KW-0812">Transmembrane</keyword>
<dbReference type="Pfam" id="PF00672">
    <property type="entry name" value="HAMP"/>
    <property type="match status" value="1"/>
</dbReference>
<keyword evidence="2" id="KW-1003">Cell membrane</keyword>
<comment type="subcellular location">
    <subcellularLocation>
        <location evidence="1">Cell membrane</location>
    </subcellularLocation>
</comment>
<dbReference type="SMART" id="SM00304">
    <property type="entry name" value="HAMP"/>
    <property type="match status" value="1"/>
</dbReference>
<evidence type="ECO:0000256" key="6">
    <source>
        <dbReference type="PROSITE-ProRule" id="PRU00284"/>
    </source>
</evidence>
<dbReference type="RefSeq" id="WP_209743863.1">
    <property type="nucleotide sequence ID" value="NZ_JBHSMH010000111.1"/>
</dbReference>
<evidence type="ECO:0000256" key="4">
    <source>
        <dbReference type="ARBA" id="ARBA00023224"/>
    </source>
</evidence>
<organism evidence="11 12">
    <name type="scientific">Cohnella suwonensis</name>
    <dbReference type="NCBI Taxonomy" id="696072"/>
    <lineage>
        <taxon>Bacteria</taxon>
        <taxon>Bacillati</taxon>
        <taxon>Bacillota</taxon>
        <taxon>Bacilli</taxon>
        <taxon>Bacillales</taxon>
        <taxon>Paenibacillaceae</taxon>
        <taxon>Cohnella</taxon>
    </lineage>
</organism>
<evidence type="ECO:0000256" key="5">
    <source>
        <dbReference type="ARBA" id="ARBA00029447"/>
    </source>
</evidence>
<feature type="region of interest" description="Disordered" evidence="7">
    <location>
        <begin position="1"/>
        <end position="27"/>
    </location>
</feature>
<dbReference type="PROSITE" id="PS50885">
    <property type="entry name" value="HAMP"/>
    <property type="match status" value="1"/>
</dbReference>
<dbReference type="PANTHER" id="PTHR32089">
    <property type="entry name" value="METHYL-ACCEPTING CHEMOTAXIS PROTEIN MCPB"/>
    <property type="match status" value="1"/>
</dbReference>
<proteinExistence type="inferred from homology"/>
<dbReference type="InterPro" id="IPR004090">
    <property type="entry name" value="Chemotax_Me-accpt_rcpt"/>
</dbReference>
<sequence>MANPSSLQPSKRRNHENASSIRPGGRANGARIANPIRSVGMKLFLLIFGSILLCVLSLGWFSYAESRSIIQDKVASASIQTADQTTGKLRLLLGEYERQSRQITADNDFTKVLTQYNFPNDDVELYSNERLLNDKLTAVAQANPLIDNVTLLPVQADKKTMTSDSTVNADVLRKQDALKKIDAGKGATVWLPTMLLGLDGNRSEPTIAVGRLYKLQFSYYLIIEVKLSAIAKEMSGVDFGEGGSAFVLDDAGTVVYSPDKERLAKPYGNEVPGEGSATITENGKRMLSVKGTMEGSGWTVIGNIPVSKLVEDASSISRLTWIISLLAALIAGGIGWIVMLTVGKPLSKLRTLMNEGEKGNLTVRSDIRKKDEIGQVSESFNRMMEEITTLVRRTNETAREVLDTAAELTDSSRETAAAAKEIAAATEEIAGGAANLASESKAGTELTALIGSRVQSVIRSNGEMERAASEVEQAGRQGTVYMGELIDQTGATERMTREMVEKVDKLKESTSSIRRVLELLDNMTKQTNILSLNAAIEAARAGASGKGFMVVADEIRKLADQSRESIGDVGNIVESISLEIEETVAILSRAYPIYRKQVESVKEANTIFVSVQEHMGGFAGRLDSATDSVRQLEDAQATLSHAMGNVTSVAQTATSTSVRVASFSSAQMSVSERLVRLSNRLESVSAKLTESLSRFNVA</sequence>
<evidence type="ECO:0000256" key="7">
    <source>
        <dbReference type="SAM" id="MobiDB-lite"/>
    </source>
</evidence>
<dbReference type="CDD" id="cd12912">
    <property type="entry name" value="PDC2_MCP_like"/>
    <property type="match status" value="1"/>
</dbReference>
<dbReference type="SMART" id="SM00283">
    <property type="entry name" value="MA"/>
    <property type="match status" value="1"/>
</dbReference>
<dbReference type="Gene3D" id="1.10.287.950">
    <property type="entry name" value="Methyl-accepting chemotaxis protein"/>
    <property type="match status" value="1"/>
</dbReference>
<keyword evidence="12" id="KW-1185">Reference proteome</keyword>
<reference evidence="12" key="1">
    <citation type="journal article" date="2019" name="Int. J. Syst. Evol. Microbiol.">
        <title>The Global Catalogue of Microorganisms (GCM) 10K type strain sequencing project: providing services to taxonomists for standard genome sequencing and annotation.</title>
        <authorList>
            <consortium name="The Broad Institute Genomics Platform"/>
            <consortium name="The Broad Institute Genome Sequencing Center for Infectious Disease"/>
            <person name="Wu L."/>
            <person name="Ma J."/>
        </authorList>
    </citation>
    <scope>NUCLEOTIDE SEQUENCE [LARGE SCALE GENOMIC DNA]</scope>
    <source>
        <strain evidence="12">CCUG 57113</strain>
    </source>
</reference>
<dbReference type="PANTHER" id="PTHR32089:SF112">
    <property type="entry name" value="LYSOZYME-LIKE PROTEIN-RELATED"/>
    <property type="match status" value="1"/>
</dbReference>
<feature type="domain" description="HAMP" evidence="10">
    <location>
        <begin position="340"/>
        <end position="392"/>
    </location>
</feature>
<feature type="transmembrane region" description="Helical" evidence="8">
    <location>
        <begin position="319"/>
        <end position="343"/>
    </location>
</feature>
<dbReference type="Pfam" id="PF00015">
    <property type="entry name" value="MCPsignal"/>
    <property type="match status" value="1"/>
</dbReference>
<evidence type="ECO:0000313" key="11">
    <source>
        <dbReference type="EMBL" id="MFC5471672.1"/>
    </source>
</evidence>
<keyword evidence="4 6" id="KW-0807">Transducer</keyword>
<evidence type="ECO:0000256" key="2">
    <source>
        <dbReference type="ARBA" id="ARBA00022475"/>
    </source>
</evidence>
<dbReference type="EMBL" id="JBHSMH010000111">
    <property type="protein sequence ID" value="MFC5471672.1"/>
    <property type="molecule type" value="Genomic_DNA"/>
</dbReference>
<dbReference type="SUPFAM" id="SSF58104">
    <property type="entry name" value="Methyl-accepting chemotaxis protein (MCP) signaling domain"/>
    <property type="match status" value="1"/>
</dbReference>
<evidence type="ECO:0000256" key="1">
    <source>
        <dbReference type="ARBA" id="ARBA00004236"/>
    </source>
</evidence>
<evidence type="ECO:0000259" key="10">
    <source>
        <dbReference type="PROSITE" id="PS50885"/>
    </source>
</evidence>
<evidence type="ECO:0000256" key="8">
    <source>
        <dbReference type="SAM" id="Phobius"/>
    </source>
</evidence>
<name>A0ABW0M3M6_9BACL</name>
<evidence type="ECO:0000259" key="9">
    <source>
        <dbReference type="PROSITE" id="PS50111"/>
    </source>
</evidence>
<feature type="transmembrane region" description="Helical" evidence="8">
    <location>
        <begin position="43"/>
        <end position="63"/>
    </location>
</feature>
<dbReference type="PRINTS" id="PR00260">
    <property type="entry name" value="CHEMTRNSDUCR"/>
</dbReference>
<dbReference type="CDD" id="cd06225">
    <property type="entry name" value="HAMP"/>
    <property type="match status" value="1"/>
</dbReference>
<gene>
    <name evidence="11" type="ORF">ACFPPD_23630</name>
</gene>
<accession>A0ABW0M3M6</accession>